<name>A0A6A6VJY5_9PLEO</name>
<dbReference type="EMBL" id="MU006564">
    <property type="protein sequence ID" value="KAF2750433.1"/>
    <property type="molecule type" value="Genomic_DNA"/>
</dbReference>
<reference evidence="1" key="1">
    <citation type="journal article" date="2020" name="Stud. Mycol.">
        <title>101 Dothideomycetes genomes: a test case for predicting lifestyles and emergence of pathogens.</title>
        <authorList>
            <person name="Haridas S."/>
            <person name="Albert R."/>
            <person name="Binder M."/>
            <person name="Bloem J."/>
            <person name="Labutti K."/>
            <person name="Salamov A."/>
            <person name="Andreopoulos B."/>
            <person name="Baker S."/>
            <person name="Barry K."/>
            <person name="Bills G."/>
            <person name="Bluhm B."/>
            <person name="Cannon C."/>
            <person name="Castanera R."/>
            <person name="Culley D."/>
            <person name="Daum C."/>
            <person name="Ezra D."/>
            <person name="Gonzalez J."/>
            <person name="Henrissat B."/>
            <person name="Kuo A."/>
            <person name="Liang C."/>
            <person name="Lipzen A."/>
            <person name="Lutzoni F."/>
            <person name="Magnuson J."/>
            <person name="Mondo S."/>
            <person name="Nolan M."/>
            <person name="Ohm R."/>
            <person name="Pangilinan J."/>
            <person name="Park H.-J."/>
            <person name="Ramirez L."/>
            <person name="Alfaro M."/>
            <person name="Sun H."/>
            <person name="Tritt A."/>
            <person name="Yoshinaga Y."/>
            <person name="Zwiers L.-H."/>
            <person name="Turgeon B."/>
            <person name="Goodwin S."/>
            <person name="Spatafora J."/>
            <person name="Crous P."/>
            <person name="Grigoriev I."/>
        </authorList>
    </citation>
    <scope>NUCLEOTIDE SEQUENCE</scope>
    <source>
        <strain evidence="1">CBS 119925</strain>
    </source>
</reference>
<gene>
    <name evidence="1" type="ORF">M011DRAFT_242858</name>
</gene>
<proteinExistence type="predicted"/>
<dbReference type="AlphaFoldDB" id="A0A6A6VJY5"/>
<dbReference type="Proteomes" id="UP000799440">
    <property type="component" value="Unassembled WGS sequence"/>
</dbReference>
<organism evidence="1 2">
    <name type="scientific">Sporormia fimetaria CBS 119925</name>
    <dbReference type="NCBI Taxonomy" id="1340428"/>
    <lineage>
        <taxon>Eukaryota</taxon>
        <taxon>Fungi</taxon>
        <taxon>Dikarya</taxon>
        <taxon>Ascomycota</taxon>
        <taxon>Pezizomycotina</taxon>
        <taxon>Dothideomycetes</taxon>
        <taxon>Pleosporomycetidae</taxon>
        <taxon>Pleosporales</taxon>
        <taxon>Sporormiaceae</taxon>
        <taxon>Sporormia</taxon>
    </lineage>
</organism>
<sequence length="193" mass="21933">MWCSGFRALMDPTAPPRVPTSLTRYLRCSPAIKFGAGRHIVHTEAFDPRLPFRGIAIEVAQHQQYNVRHVASGKMAGYAHLHPCCFCMQNHTLIRTCTPIAADSVHTVLRLLHFHRREAARRRFLLLHVSVVARPKTVDPSAVPLPLLIRSLRILADRTPNDCPPDTRPCWTFRLPKRCRCSVDGTFRRAPMV</sequence>
<keyword evidence="2" id="KW-1185">Reference proteome</keyword>
<accession>A0A6A6VJY5</accession>
<evidence type="ECO:0000313" key="2">
    <source>
        <dbReference type="Proteomes" id="UP000799440"/>
    </source>
</evidence>
<protein>
    <submittedName>
        <fullName evidence="1">Uncharacterized protein</fullName>
    </submittedName>
</protein>
<evidence type="ECO:0000313" key="1">
    <source>
        <dbReference type="EMBL" id="KAF2750433.1"/>
    </source>
</evidence>